<dbReference type="AlphaFoldDB" id="A0A5S3NET2"/>
<proteinExistence type="predicted"/>
<sequence length="217" mass="24837">MKSNFLLLFLSISSILCAQKEVIEKFQATSNRIEIYTTGLDDFVIENSNSDFVEVYLVAENSNKQHIVHKEKFNTLQIKFNIPEVLEKEIIFRKFITKRLQRARAIIKIPNHKKVVVFGEDIYIESKSLASELDIFIENGVLKLNTVQANTNIKLYSGTVSANLKNTNINLVSDTGNLTINDKNYFEKYKKRGAKNLINFNVNSKKANIVLTTKITQ</sequence>
<gene>
    <name evidence="2" type="ORF">FDT66_03165</name>
</gene>
<evidence type="ECO:0008006" key="4">
    <source>
        <dbReference type="Google" id="ProtNLM"/>
    </source>
</evidence>
<organism evidence="2 3">
    <name type="scientific">Polaribacter aestuariivivens</name>
    <dbReference type="NCBI Taxonomy" id="2304626"/>
    <lineage>
        <taxon>Bacteria</taxon>
        <taxon>Pseudomonadati</taxon>
        <taxon>Bacteroidota</taxon>
        <taxon>Flavobacteriia</taxon>
        <taxon>Flavobacteriales</taxon>
        <taxon>Flavobacteriaceae</taxon>
    </lineage>
</organism>
<name>A0A5S3NET2_9FLAO</name>
<dbReference type="RefSeq" id="WP_138534687.1">
    <property type="nucleotide sequence ID" value="NZ_VANR01000001.1"/>
</dbReference>
<evidence type="ECO:0000313" key="2">
    <source>
        <dbReference type="EMBL" id="TMM32479.1"/>
    </source>
</evidence>
<dbReference type="Proteomes" id="UP000307140">
    <property type="component" value="Unassembled WGS sequence"/>
</dbReference>
<comment type="caution">
    <text evidence="2">The sequence shown here is derived from an EMBL/GenBank/DDBJ whole genome shotgun (WGS) entry which is preliminary data.</text>
</comment>
<feature type="signal peptide" evidence="1">
    <location>
        <begin position="1"/>
        <end position="18"/>
    </location>
</feature>
<evidence type="ECO:0000313" key="3">
    <source>
        <dbReference type="Proteomes" id="UP000307140"/>
    </source>
</evidence>
<dbReference type="EMBL" id="VANR01000001">
    <property type="protein sequence ID" value="TMM32479.1"/>
    <property type="molecule type" value="Genomic_DNA"/>
</dbReference>
<keyword evidence="1" id="KW-0732">Signal</keyword>
<reference evidence="2 3" key="1">
    <citation type="submission" date="2019-05" db="EMBL/GenBank/DDBJ databases">
        <title>Polaribacter aestuariivivens sp. nov., isolated from a tidal flat.</title>
        <authorList>
            <person name="Yoon J.-H."/>
        </authorList>
    </citation>
    <scope>NUCLEOTIDE SEQUENCE [LARGE SCALE GENOMIC DNA]</scope>
    <source>
        <strain evidence="2 3">DBTF-3</strain>
    </source>
</reference>
<feature type="chain" id="PRO_5024428549" description="DUF4097 domain-containing protein" evidence="1">
    <location>
        <begin position="19"/>
        <end position="217"/>
    </location>
</feature>
<dbReference type="OrthoDB" id="1190410at2"/>
<evidence type="ECO:0000256" key="1">
    <source>
        <dbReference type="SAM" id="SignalP"/>
    </source>
</evidence>
<keyword evidence="3" id="KW-1185">Reference proteome</keyword>
<accession>A0A5S3NET2</accession>
<protein>
    <recommendedName>
        <fullName evidence="4">DUF4097 domain-containing protein</fullName>
    </recommendedName>
</protein>